<sequence>MPPTHNGAGPLPHNMPPHHPMPHSSHGQQAPQSGPPPSIVRQWGGPPAQAPPMNYDESSEKSYDSWRQGPPRQQGDGYYGNGNQEYDRGREARDGRDGRSGGGPIRGGSRGRGRGRGRPY</sequence>
<organism evidence="2 3">
    <name type="scientific">Trichostrongylus colubriformis</name>
    <name type="common">Black scour worm</name>
    <dbReference type="NCBI Taxonomy" id="6319"/>
    <lineage>
        <taxon>Eukaryota</taxon>
        <taxon>Metazoa</taxon>
        <taxon>Ecdysozoa</taxon>
        <taxon>Nematoda</taxon>
        <taxon>Chromadorea</taxon>
        <taxon>Rhabditida</taxon>
        <taxon>Rhabditina</taxon>
        <taxon>Rhabditomorpha</taxon>
        <taxon>Strongyloidea</taxon>
        <taxon>Trichostrongylidae</taxon>
        <taxon>Trichostrongylus</taxon>
    </lineage>
</organism>
<feature type="compositionally biased region" description="Basic and acidic residues" evidence="1">
    <location>
        <begin position="85"/>
        <end position="99"/>
    </location>
</feature>
<dbReference type="AlphaFoldDB" id="A0AAN8F9D4"/>
<evidence type="ECO:0000256" key="1">
    <source>
        <dbReference type="SAM" id="MobiDB-lite"/>
    </source>
</evidence>
<keyword evidence="3" id="KW-1185">Reference proteome</keyword>
<reference evidence="2 3" key="1">
    <citation type="submission" date="2019-10" db="EMBL/GenBank/DDBJ databases">
        <title>Assembly and Annotation for the nematode Trichostrongylus colubriformis.</title>
        <authorList>
            <person name="Martin J."/>
        </authorList>
    </citation>
    <scope>NUCLEOTIDE SEQUENCE [LARGE SCALE GENOMIC DNA]</scope>
    <source>
        <strain evidence="2">G859</strain>
        <tissue evidence="2">Whole worm</tissue>
    </source>
</reference>
<protein>
    <submittedName>
        <fullName evidence="2">Uncharacterized protein</fullName>
    </submittedName>
</protein>
<feature type="compositionally biased region" description="Basic residues" evidence="1">
    <location>
        <begin position="109"/>
        <end position="120"/>
    </location>
</feature>
<feature type="region of interest" description="Disordered" evidence="1">
    <location>
        <begin position="1"/>
        <end position="120"/>
    </location>
</feature>
<feature type="compositionally biased region" description="Low complexity" evidence="1">
    <location>
        <begin position="22"/>
        <end position="32"/>
    </location>
</feature>
<name>A0AAN8F9D4_TRICO</name>
<comment type="caution">
    <text evidence="2">The sequence shown here is derived from an EMBL/GenBank/DDBJ whole genome shotgun (WGS) entry which is preliminary data.</text>
</comment>
<evidence type="ECO:0000313" key="2">
    <source>
        <dbReference type="EMBL" id="KAK5975441.1"/>
    </source>
</evidence>
<gene>
    <name evidence="2" type="ORF">GCK32_005071</name>
</gene>
<accession>A0AAN8F9D4</accession>
<dbReference type="EMBL" id="WIXE01013022">
    <property type="protein sequence ID" value="KAK5975441.1"/>
    <property type="molecule type" value="Genomic_DNA"/>
</dbReference>
<evidence type="ECO:0000313" key="3">
    <source>
        <dbReference type="Proteomes" id="UP001331761"/>
    </source>
</evidence>
<feature type="compositionally biased region" description="Low complexity" evidence="1">
    <location>
        <begin position="73"/>
        <end position="84"/>
    </location>
</feature>
<proteinExistence type="predicted"/>
<dbReference type="Proteomes" id="UP001331761">
    <property type="component" value="Unassembled WGS sequence"/>
</dbReference>